<name>A0A518DF57_9BACT</name>
<dbReference type="EMBL" id="CP036291">
    <property type="protein sequence ID" value="QDU90115.1"/>
    <property type="molecule type" value="Genomic_DNA"/>
</dbReference>
<proteinExistence type="predicted"/>
<dbReference type="AlphaFoldDB" id="A0A518DF57"/>
<organism evidence="3 4">
    <name type="scientific">Pirellulimonas nuda</name>
    <dbReference type="NCBI Taxonomy" id="2528009"/>
    <lineage>
        <taxon>Bacteria</taxon>
        <taxon>Pseudomonadati</taxon>
        <taxon>Planctomycetota</taxon>
        <taxon>Planctomycetia</taxon>
        <taxon>Pirellulales</taxon>
        <taxon>Lacipirellulaceae</taxon>
        <taxon>Pirellulimonas</taxon>
    </lineage>
</organism>
<protein>
    <submittedName>
        <fullName evidence="3">Uncharacterized protein</fullName>
    </submittedName>
</protein>
<keyword evidence="2" id="KW-0812">Transmembrane</keyword>
<evidence type="ECO:0000313" key="3">
    <source>
        <dbReference type="EMBL" id="QDU90115.1"/>
    </source>
</evidence>
<evidence type="ECO:0000256" key="1">
    <source>
        <dbReference type="SAM" id="MobiDB-lite"/>
    </source>
</evidence>
<feature type="region of interest" description="Disordered" evidence="1">
    <location>
        <begin position="51"/>
        <end position="74"/>
    </location>
</feature>
<reference evidence="3 4" key="1">
    <citation type="submission" date="2019-02" db="EMBL/GenBank/DDBJ databases">
        <title>Deep-cultivation of Planctomycetes and their phenomic and genomic characterization uncovers novel biology.</title>
        <authorList>
            <person name="Wiegand S."/>
            <person name="Jogler M."/>
            <person name="Boedeker C."/>
            <person name="Pinto D."/>
            <person name="Vollmers J."/>
            <person name="Rivas-Marin E."/>
            <person name="Kohn T."/>
            <person name="Peeters S.H."/>
            <person name="Heuer A."/>
            <person name="Rast P."/>
            <person name="Oberbeckmann S."/>
            <person name="Bunk B."/>
            <person name="Jeske O."/>
            <person name="Meyerdierks A."/>
            <person name="Storesund J.E."/>
            <person name="Kallscheuer N."/>
            <person name="Luecker S."/>
            <person name="Lage O.M."/>
            <person name="Pohl T."/>
            <person name="Merkel B.J."/>
            <person name="Hornburger P."/>
            <person name="Mueller R.-W."/>
            <person name="Bruemmer F."/>
            <person name="Labrenz M."/>
            <person name="Spormann A.M."/>
            <person name="Op den Camp H."/>
            <person name="Overmann J."/>
            <person name="Amann R."/>
            <person name="Jetten M.S.M."/>
            <person name="Mascher T."/>
            <person name="Medema M.H."/>
            <person name="Devos D.P."/>
            <person name="Kaster A.-K."/>
            <person name="Ovreas L."/>
            <person name="Rohde M."/>
            <person name="Galperin M.Y."/>
            <person name="Jogler C."/>
        </authorList>
    </citation>
    <scope>NUCLEOTIDE SEQUENCE [LARGE SCALE GENOMIC DNA]</scope>
    <source>
        <strain evidence="3 4">Pla175</strain>
    </source>
</reference>
<dbReference type="KEGG" id="pnd:Pla175_35150"/>
<dbReference type="Proteomes" id="UP000317429">
    <property type="component" value="Chromosome"/>
</dbReference>
<dbReference type="OrthoDB" id="284677at2"/>
<evidence type="ECO:0000256" key="2">
    <source>
        <dbReference type="SAM" id="Phobius"/>
    </source>
</evidence>
<evidence type="ECO:0000313" key="4">
    <source>
        <dbReference type="Proteomes" id="UP000317429"/>
    </source>
</evidence>
<accession>A0A518DF57</accession>
<gene>
    <name evidence="3" type="ORF">Pla175_35150</name>
</gene>
<sequence length="205" mass="21918">MSRNPQEIARVVQSVLRLAGPRRSPGAIVAVLVIGLLIAVLAPTVQGWLPPSEPTAGQGGSPPAAGRPAAGEAAASDYLEQVGAETYRSPAGLVYGRGSQHGHRLKHLMAHAEDQPDRPGSHGVFDAKQPVELLTLIDQGYRLAKSGRQTRTRKEEGRTIYVIDMRRRIGYVGGESGARRGKPAATNMQLITDGDRFITAYPLTP</sequence>
<keyword evidence="4" id="KW-1185">Reference proteome</keyword>
<keyword evidence="2" id="KW-1133">Transmembrane helix</keyword>
<keyword evidence="2" id="KW-0472">Membrane</keyword>
<dbReference type="RefSeq" id="WP_145287962.1">
    <property type="nucleotide sequence ID" value="NZ_CP036291.1"/>
</dbReference>
<feature type="transmembrane region" description="Helical" evidence="2">
    <location>
        <begin position="27"/>
        <end position="49"/>
    </location>
</feature>
<feature type="compositionally biased region" description="Low complexity" evidence="1">
    <location>
        <begin position="61"/>
        <end position="74"/>
    </location>
</feature>